<reference evidence="2" key="1">
    <citation type="journal article" date="2022" name="Plant J.">
        <title>Strategies of tolerance reflected in two North American maple genomes.</title>
        <authorList>
            <person name="McEvoy S.L."/>
            <person name="Sezen U.U."/>
            <person name="Trouern-Trend A."/>
            <person name="McMahon S.M."/>
            <person name="Schaberg P.G."/>
            <person name="Yang J."/>
            <person name="Wegrzyn J.L."/>
            <person name="Swenson N.G."/>
        </authorList>
    </citation>
    <scope>NUCLEOTIDE SEQUENCE</scope>
    <source>
        <strain evidence="2">NS2018</strain>
    </source>
</reference>
<dbReference type="AlphaFoldDB" id="A0AA39VWF4"/>
<reference evidence="2" key="2">
    <citation type="submission" date="2023-06" db="EMBL/GenBank/DDBJ databases">
        <authorList>
            <person name="Swenson N.G."/>
            <person name="Wegrzyn J.L."/>
            <person name="Mcevoy S.L."/>
        </authorList>
    </citation>
    <scope>NUCLEOTIDE SEQUENCE</scope>
    <source>
        <strain evidence="2">NS2018</strain>
        <tissue evidence="2">Leaf</tissue>
    </source>
</reference>
<proteinExistence type="predicted"/>
<accession>A0AA39VWF4</accession>
<dbReference type="Proteomes" id="UP001168877">
    <property type="component" value="Unassembled WGS sequence"/>
</dbReference>
<keyword evidence="3" id="KW-1185">Reference proteome</keyword>
<evidence type="ECO:0000313" key="3">
    <source>
        <dbReference type="Proteomes" id="UP001168877"/>
    </source>
</evidence>
<name>A0AA39VWF4_ACESA</name>
<gene>
    <name evidence="2" type="ORF">LWI29_030446</name>
</gene>
<dbReference type="EMBL" id="JAUESC010000380">
    <property type="protein sequence ID" value="KAK0593081.1"/>
    <property type="molecule type" value="Genomic_DNA"/>
</dbReference>
<evidence type="ECO:0000313" key="2">
    <source>
        <dbReference type="EMBL" id="KAK0593081.1"/>
    </source>
</evidence>
<sequence>MITLGSPCKRHEVLTRTRCPDSQARKSWLGQKVRITKQEVMARIGKVRIVMHWRLSRGMSALDSELATLLVGPGIWGKLRGSNCNSPEKVKSAATSPQKQRRFAPARVTLDVRSSSSLSQPDPFTRGSTRPVYPWIDPTRPGSDPDLLRPFLATFRPIFRQFSAQNCSPHPGGPIAPIFGIPCKHFPCHPSLQNSMDVQACKLGSTAFCPQSRRSKLAGRLRVHATASFPQSRRSKLASNFQK</sequence>
<evidence type="ECO:0000256" key="1">
    <source>
        <dbReference type="SAM" id="MobiDB-lite"/>
    </source>
</evidence>
<feature type="region of interest" description="Disordered" evidence="1">
    <location>
        <begin position="112"/>
        <end position="136"/>
    </location>
</feature>
<feature type="compositionally biased region" description="Polar residues" evidence="1">
    <location>
        <begin position="112"/>
        <end position="128"/>
    </location>
</feature>
<organism evidence="2 3">
    <name type="scientific">Acer saccharum</name>
    <name type="common">Sugar maple</name>
    <dbReference type="NCBI Taxonomy" id="4024"/>
    <lineage>
        <taxon>Eukaryota</taxon>
        <taxon>Viridiplantae</taxon>
        <taxon>Streptophyta</taxon>
        <taxon>Embryophyta</taxon>
        <taxon>Tracheophyta</taxon>
        <taxon>Spermatophyta</taxon>
        <taxon>Magnoliopsida</taxon>
        <taxon>eudicotyledons</taxon>
        <taxon>Gunneridae</taxon>
        <taxon>Pentapetalae</taxon>
        <taxon>rosids</taxon>
        <taxon>malvids</taxon>
        <taxon>Sapindales</taxon>
        <taxon>Sapindaceae</taxon>
        <taxon>Hippocastanoideae</taxon>
        <taxon>Acereae</taxon>
        <taxon>Acer</taxon>
    </lineage>
</organism>
<protein>
    <submittedName>
        <fullName evidence="2">Uncharacterized protein</fullName>
    </submittedName>
</protein>
<comment type="caution">
    <text evidence="2">The sequence shown here is derived from an EMBL/GenBank/DDBJ whole genome shotgun (WGS) entry which is preliminary data.</text>
</comment>